<keyword evidence="1" id="KW-0472">Membrane</keyword>
<dbReference type="VEuPathDB" id="TrichDB:TVAG_198990"/>
<evidence type="ECO:0000313" key="3">
    <source>
        <dbReference type="Proteomes" id="UP000001542"/>
    </source>
</evidence>
<keyword evidence="1" id="KW-1133">Transmembrane helix</keyword>
<feature type="transmembrane region" description="Helical" evidence="1">
    <location>
        <begin position="378"/>
        <end position="399"/>
    </location>
</feature>
<reference evidence="2" key="1">
    <citation type="submission" date="2006-10" db="EMBL/GenBank/DDBJ databases">
        <authorList>
            <person name="Amadeo P."/>
            <person name="Zhao Q."/>
            <person name="Wortman J."/>
            <person name="Fraser-Liggett C."/>
            <person name="Carlton J."/>
        </authorList>
    </citation>
    <scope>NUCLEOTIDE SEQUENCE</scope>
    <source>
        <strain evidence="2">G3</strain>
    </source>
</reference>
<gene>
    <name evidence="2" type="ORF">TVAG_198990</name>
</gene>
<sequence length="420" mass="47212">MNTSISFLTLKSIATSPFYSRPAYLDHSSSVFSHLTSFKQIASTFYSSNPHLEANFHHSKFIKSLSTPIYYSSLQIFTKTQFVKRNQTKFQVSDCQFLECRSTDENEGGGAIHIEHTPTISISKSSFISCFSIIAQEDGGAIYLSGVITESNLQSNCFIQCSASRKGHAFAIKSNKCLLKQNYTSISRCPVFYKKQQKSAIFVKSEMHSSDINITKCDAMYSPAFSINNGKVGYGKYFNLENNTVGKSFILFDYTSKASSNPTIFDSWNIIFNDYKNRMKFEVKNHSIINTVLIGGEQDYYCDMVSGTVNFINCRSEKVIKFELEGEQETKLITRLHTLHVFPKKNITLNPIAKINNKGCQVQQQPNVDDEKLPLVQFAAPFMVAALGIVVTVVSGIIVKIATKSPIKRDDEESLRLRTP</sequence>
<name>A2DDT4_TRIV3</name>
<dbReference type="EMBL" id="DS113190">
    <property type="protein sequence ID" value="EAY21460.1"/>
    <property type="molecule type" value="Genomic_DNA"/>
</dbReference>
<dbReference type="KEGG" id="tva:5467008"/>
<protein>
    <submittedName>
        <fullName evidence="2">Uncharacterized protein</fullName>
    </submittedName>
</protein>
<dbReference type="AlphaFoldDB" id="A2DDT4"/>
<dbReference type="VEuPathDB" id="TrichDB:TVAGG3_0999490"/>
<dbReference type="InParanoid" id="A2DDT4"/>
<evidence type="ECO:0000256" key="1">
    <source>
        <dbReference type="SAM" id="Phobius"/>
    </source>
</evidence>
<dbReference type="RefSeq" id="XP_001582446.1">
    <property type="nucleotide sequence ID" value="XM_001582396.1"/>
</dbReference>
<dbReference type="Proteomes" id="UP000001542">
    <property type="component" value="Unassembled WGS sequence"/>
</dbReference>
<reference evidence="2" key="2">
    <citation type="journal article" date="2007" name="Science">
        <title>Draft genome sequence of the sexually transmitted pathogen Trichomonas vaginalis.</title>
        <authorList>
            <person name="Carlton J.M."/>
            <person name="Hirt R.P."/>
            <person name="Silva J.C."/>
            <person name="Delcher A.L."/>
            <person name="Schatz M."/>
            <person name="Zhao Q."/>
            <person name="Wortman J.R."/>
            <person name="Bidwell S.L."/>
            <person name="Alsmark U.C.M."/>
            <person name="Besteiro S."/>
            <person name="Sicheritz-Ponten T."/>
            <person name="Noel C.J."/>
            <person name="Dacks J.B."/>
            <person name="Foster P.G."/>
            <person name="Simillion C."/>
            <person name="Van de Peer Y."/>
            <person name="Miranda-Saavedra D."/>
            <person name="Barton G.J."/>
            <person name="Westrop G.D."/>
            <person name="Mueller S."/>
            <person name="Dessi D."/>
            <person name="Fiori P.L."/>
            <person name="Ren Q."/>
            <person name="Paulsen I."/>
            <person name="Zhang H."/>
            <person name="Bastida-Corcuera F.D."/>
            <person name="Simoes-Barbosa A."/>
            <person name="Brown M.T."/>
            <person name="Hayes R.D."/>
            <person name="Mukherjee M."/>
            <person name="Okumura C.Y."/>
            <person name="Schneider R."/>
            <person name="Smith A.J."/>
            <person name="Vanacova S."/>
            <person name="Villalvazo M."/>
            <person name="Haas B.J."/>
            <person name="Pertea M."/>
            <person name="Feldblyum T.V."/>
            <person name="Utterback T.R."/>
            <person name="Shu C.L."/>
            <person name="Osoegawa K."/>
            <person name="de Jong P.J."/>
            <person name="Hrdy I."/>
            <person name="Horvathova L."/>
            <person name="Zubacova Z."/>
            <person name="Dolezal P."/>
            <person name="Malik S.B."/>
            <person name="Logsdon J.M. Jr."/>
            <person name="Henze K."/>
            <person name="Gupta A."/>
            <person name="Wang C.C."/>
            <person name="Dunne R.L."/>
            <person name="Upcroft J.A."/>
            <person name="Upcroft P."/>
            <person name="White O."/>
            <person name="Salzberg S.L."/>
            <person name="Tang P."/>
            <person name="Chiu C.-H."/>
            <person name="Lee Y.-S."/>
            <person name="Embley T.M."/>
            <person name="Coombs G.H."/>
            <person name="Mottram J.C."/>
            <person name="Tachezy J."/>
            <person name="Fraser-Liggett C.M."/>
            <person name="Johnson P.J."/>
        </authorList>
    </citation>
    <scope>NUCLEOTIDE SEQUENCE [LARGE SCALE GENOMIC DNA]</scope>
    <source>
        <strain evidence="2">G3</strain>
    </source>
</reference>
<evidence type="ECO:0000313" key="2">
    <source>
        <dbReference type="EMBL" id="EAY21460.1"/>
    </source>
</evidence>
<organism evidence="2 3">
    <name type="scientific">Trichomonas vaginalis (strain ATCC PRA-98 / G3)</name>
    <dbReference type="NCBI Taxonomy" id="412133"/>
    <lineage>
        <taxon>Eukaryota</taxon>
        <taxon>Metamonada</taxon>
        <taxon>Parabasalia</taxon>
        <taxon>Trichomonadida</taxon>
        <taxon>Trichomonadidae</taxon>
        <taxon>Trichomonas</taxon>
    </lineage>
</organism>
<accession>A2DDT4</accession>
<keyword evidence="3" id="KW-1185">Reference proteome</keyword>
<proteinExistence type="predicted"/>
<keyword evidence="1" id="KW-0812">Transmembrane</keyword>